<dbReference type="EMBL" id="BPQP01000024">
    <property type="protein sequence ID" value="GJD94511.1"/>
    <property type="molecule type" value="Genomic_DNA"/>
</dbReference>
<name>A0ABQ4RVA2_9HYPH</name>
<evidence type="ECO:0000313" key="2">
    <source>
        <dbReference type="EMBL" id="GJD94511.1"/>
    </source>
</evidence>
<reference evidence="2" key="2">
    <citation type="submission" date="2021-08" db="EMBL/GenBank/DDBJ databases">
        <authorList>
            <person name="Tani A."/>
            <person name="Ola A."/>
            <person name="Ogura Y."/>
            <person name="Katsura K."/>
            <person name="Hayashi T."/>
        </authorList>
    </citation>
    <scope>NUCLEOTIDE SEQUENCE</scope>
    <source>
        <strain evidence="2">DSM 19015</strain>
    </source>
</reference>
<protein>
    <recommendedName>
        <fullName evidence="1">DUF6894 domain-containing protein</fullName>
    </recommendedName>
</protein>
<evidence type="ECO:0000313" key="3">
    <source>
        <dbReference type="Proteomes" id="UP001055125"/>
    </source>
</evidence>
<evidence type="ECO:0000259" key="1">
    <source>
        <dbReference type="Pfam" id="PF21834"/>
    </source>
</evidence>
<accession>A0ABQ4RVA2</accession>
<comment type="caution">
    <text evidence="2">The sequence shown here is derived from an EMBL/GenBank/DDBJ whole genome shotgun (WGS) entry which is preliminary data.</text>
</comment>
<dbReference type="Pfam" id="PF21834">
    <property type="entry name" value="DUF6894"/>
    <property type="match status" value="1"/>
</dbReference>
<dbReference type="RefSeq" id="WP_238243687.1">
    <property type="nucleotide sequence ID" value="NZ_BPQP01000024.1"/>
</dbReference>
<dbReference type="InterPro" id="IPR054189">
    <property type="entry name" value="DUF6894"/>
</dbReference>
<dbReference type="Proteomes" id="UP001055125">
    <property type="component" value="Unassembled WGS sequence"/>
</dbReference>
<organism evidence="2 3">
    <name type="scientific">Methylobacterium iners</name>
    <dbReference type="NCBI Taxonomy" id="418707"/>
    <lineage>
        <taxon>Bacteria</taxon>
        <taxon>Pseudomonadati</taxon>
        <taxon>Pseudomonadota</taxon>
        <taxon>Alphaproteobacteria</taxon>
        <taxon>Hyphomicrobiales</taxon>
        <taxon>Methylobacteriaceae</taxon>
        <taxon>Methylobacterium</taxon>
    </lineage>
</organism>
<keyword evidence="3" id="KW-1185">Reference proteome</keyword>
<feature type="domain" description="DUF6894" evidence="1">
    <location>
        <begin position="3"/>
        <end position="70"/>
    </location>
</feature>
<proteinExistence type="predicted"/>
<sequence>MPRYFFDVHDGRIQRDDEGTVCTDLQAAATAAKRLLPEITLNELPRGGERQSYTVLVTDEEGQPVYSAALSFVGMWLIR</sequence>
<gene>
    <name evidence="2" type="ORF">OCOJLMKI_1713</name>
</gene>
<reference evidence="2" key="1">
    <citation type="journal article" date="2021" name="Front. Microbiol.">
        <title>Comprehensive Comparative Genomics and Phenotyping of Methylobacterium Species.</title>
        <authorList>
            <person name="Alessa O."/>
            <person name="Ogura Y."/>
            <person name="Fujitani Y."/>
            <person name="Takami H."/>
            <person name="Hayashi T."/>
            <person name="Sahin N."/>
            <person name="Tani A."/>
        </authorList>
    </citation>
    <scope>NUCLEOTIDE SEQUENCE</scope>
    <source>
        <strain evidence="2">DSM 19015</strain>
    </source>
</reference>